<dbReference type="AlphaFoldDB" id="A0A7I9WDD9"/>
<keyword evidence="1" id="KW-0378">Hydrolase</keyword>
<reference evidence="1 2" key="1">
    <citation type="journal article" date="2019" name="Emerg. Microbes Infect.">
        <title>Comprehensive subspecies identification of 175 nontuberculous mycobacteria species based on 7547 genomic profiles.</title>
        <authorList>
            <person name="Matsumoto Y."/>
            <person name="Kinjo T."/>
            <person name="Motooka D."/>
            <person name="Nabeya D."/>
            <person name="Jung N."/>
            <person name="Uechi K."/>
            <person name="Horii T."/>
            <person name="Iida T."/>
            <person name="Fujita J."/>
            <person name="Nakamura S."/>
        </authorList>
    </citation>
    <scope>NUCLEOTIDE SEQUENCE [LARGE SCALE GENOMIC DNA]</scope>
    <source>
        <strain evidence="1 2">JCM 6377</strain>
    </source>
</reference>
<protein>
    <submittedName>
        <fullName evidence="1">Alpha/beta hydrolase</fullName>
    </submittedName>
</protein>
<name>A0A7I9WDD9_MYCAG</name>
<dbReference type="Gene3D" id="3.40.50.1820">
    <property type="entry name" value="alpha/beta hydrolase"/>
    <property type="match status" value="1"/>
</dbReference>
<comment type="caution">
    <text evidence="1">The sequence shown here is derived from an EMBL/GenBank/DDBJ whole genome shotgun (WGS) entry which is preliminary data.</text>
</comment>
<organism evidence="1 2">
    <name type="scientific">Mycolicibacterium agri</name>
    <name type="common">Mycobacterium agri</name>
    <dbReference type="NCBI Taxonomy" id="36811"/>
    <lineage>
        <taxon>Bacteria</taxon>
        <taxon>Bacillati</taxon>
        <taxon>Actinomycetota</taxon>
        <taxon>Actinomycetes</taxon>
        <taxon>Mycobacteriales</taxon>
        <taxon>Mycobacteriaceae</taxon>
        <taxon>Mycolicibacterium</taxon>
    </lineage>
</organism>
<dbReference type="EMBL" id="BLKS01000004">
    <property type="protein sequence ID" value="GFG55674.1"/>
    <property type="molecule type" value="Genomic_DNA"/>
</dbReference>
<dbReference type="InterPro" id="IPR029058">
    <property type="entry name" value="AB_hydrolase_fold"/>
</dbReference>
<sequence length="194" mass="20947">MMTMCPAAQRHVDTIDGFQVPVALSGPDSARCVIMIEEDGPHRAAFEDVRRRLHVAALRTVVVPADPRLTAKAMLRVLDQLRVRSGLLVGDRVGGELAWNIAAAERERFTGLVVIDAGHPRVPGEDGTVRDSDCPAVQTDTTALVSSSAMYAVAAASRRHVCGDFRLAELAGPRTSRHFTAQLATEIVVRSLSR</sequence>
<evidence type="ECO:0000313" key="1">
    <source>
        <dbReference type="EMBL" id="GFG55674.1"/>
    </source>
</evidence>
<dbReference type="SUPFAM" id="SSF53474">
    <property type="entry name" value="alpha/beta-Hydrolases"/>
    <property type="match status" value="1"/>
</dbReference>
<dbReference type="GO" id="GO:0016787">
    <property type="term" value="F:hydrolase activity"/>
    <property type="evidence" value="ECO:0007669"/>
    <property type="project" value="UniProtKB-KW"/>
</dbReference>
<evidence type="ECO:0000313" key="2">
    <source>
        <dbReference type="Proteomes" id="UP000465302"/>
    </source>
</evidence>
<accession>A0A7I9WDD9</accession>
<dbReference type="Proteomes" id="UP000465302">
    <property type="component" value="Unassembled WGS sequence"/>
</dbReference>
<proteinExistence type="predicted"/>
<gene>
    <name evidence="1" type="ORF">MAGR_71150</name>
</gene>